<keyword evidence="1" id="KW-1133">Transmembrane helix</keyword>
<reference evidence="3" key="1">
    <citation type="submission" date="2020-05" db="EMBL/GenBank/DDBJ databases">
        <authorList>
            <person name="Chiriac C."/>
            <person name="Salcher M."/>
            <person name="Ghai R."/>
            <person name="Kavagutti S V."/>
        </authorList>
    </citation>
    <scope>NUCLEOTIDE SEQUENCE</scope>
</reference>
<evidence type="ECO:0000313" key="2">
    <source>
        <dbReference type="EMBL" id="CAB4822308.1"/>
    </source>
</evidence>
<feature type="transmembrane region" description="Helical" evidence="1">
    <location>
        <begin position="68"/>
        <end position="90"/>
    </location>
</feature>
<sequence>MKTDTPFAARLQLTLIWLLGLCLLLLAQSFSYTVYVWGFRALLVLVPLQVAVGNIKPEWGAARSIKKILLYLAIVAAVFALSIAVTPFLVNLGRV</sequence>
<proteinExistence type="predicted"/>
<protein>
    <submittedName>
        <fullName evidence="3">Unannotated protein</fullName>
    </submittedName>
</protein>
<gene>
    <name evidence="2" type="ORF">UFOPK3181_00292</name>
    <name evidence="3" type="ORF">UFOPK3520_00280</name>
</gene>
<dbReference type="AlphaFoldDB" id="A0A6J7XQG1"/>
<evidence type="ECO:0000256" key="1">
    <source>
        <dbReference type="SAM" id="Phobius"/>
    </source>
</evidence>
<keyword evidence="1" id="KW-0472">Membrane</keyword>
<accession>A0A6J7XQG1</accession>
<evidence type="ECO:0000313" key="3">
    <source>
        <dbReference type="EMBL" id="CAB5239569.1"/>
    </source>
</evidence>
<feature type="transmembrane region" description="Helical" evidence="1">
    <location>
        <begin position="39"/>
        <end position="56"/>
    </location>
</feature>
<organism evidence="3">
    <name type="scientific">freshwater metagenome</name>
    <dbReference type="NCBI Taxonomy" id="449393"/>
    <lineage>
        <taxon>unclassified sequences</taxon>
        <taxon>metagenomes</taxon>
        <taxon>ecological metagenomes</taxon>
    </lineage>
</organism>
<dbReference type="EMBL" id="CAFABG010000011">
    <property type="protein sequence ID" value="CAB4822308.1"/>
    <property type="molecule type" value="Genomic_DNA"/>
</dbReference>
<name>A0A6J7XQG1_9ZZZZ</name>
<dbReference type="EMBL" id="CAFBSF010000010">
    <property type="protein sequence ID" value="CAB5239569.1"/>
    <property type="molecule type" value="Genomic_DNA"/>
</dbReference>
<keyword evidence="1" id="KW-0812">Transmembrane</keyword>